<feature type="domain" description="PDZ" evidence="2">
    <location>
        <begin position="143"/>
        <end position="210"/>
    </location>
</feature>
<dbReference type="SUPFAM" id="SSF50156">
    <property type="entry name" value="PDZ domain-like"/>
    <property type="match status" value="1"/>
</dbReference>
<sequence>MRSFLRPSRHVILTVVLLAVLAAVPFAAPAQAADQSLVLEALQVLQTHYVDPVSAAKVLNAAVAGLREQLSAAGIAADMPEIPSSVTETDARRQFGERFIAATAAASSQLTKTQLAYAAIRSMTDSFHDSHTGFLTPEQNAERRQRQRGQAGFTGVGIVLLPKDERFYVWTVIPGGPAEAVGVHEFDRIMKVNDVSTGGLTVDQVAGMIRGPAGTPVTVTFQRPGVTDPLVVTMTRAPIVVPSIFKSELLDGGVGYIRLYQFVDGTGRDMRNAMTRLLAGGMRVLVLDLRGNSGGYLHELDNVLNALLPSGVPVYTEMLQGGEVQVVRTTRTPLLQSSIPVVLMVDEGSASAAELLAAAIKENHRGVLVGAKTSGAVEASVMIDLSDGSALSVTTFRLATGRGVRLEGAGIEPDVTTALTVEDLEAGQDRQLTTAVRLAHQAVADPVR</sequence>
<proteinExistence type="predicted"/>
<dbReference type="GO" id="GO:0006508">
    <property type="term" value="P:proteolysis"/>
    <property type="evidence" value="ECO:0007669"/>
    <property type="project" value="InterPro"/>
</dbReference>
<gene>
    <name evidence="3" type="ORF">E6H05_10615</name>
</gene>
<feature type="signal peptide" evidence="1">
    <location>
        <begin position="1"/>
        <end position="32"/>
    </location>
</feature>
<dbReference type="CDD" id="cd06782">
    <property type="entry name" value="cpPDZ_CPP-like"/>
    <property type="match status" value="1"/>
</dbReference>
<dbReference type="EMBL" id="VBAP01000078">
    <property type="protein sequence ID" value="TMI72878.1"/>
    <property type="molecule type" value="Genomic_DNA"/>
</dbReference>
<protein>
    <submittedName>
        <fullName evidence="3">PDZ domain-containing protein</fullName>
    </submittedName>
</protein>
<dbReference type="PANTHER" id="PTHR32060">
    <property type="entry name" value="TAIL-SPECIFIC PROTEASE"/>
    <property type="match status" value="1"/>
</dbReference>
<keyword evidence="1" id="KW-0732">Signal</keyword>
<dbReference type="SMART" id="SM00228">
    <property type="entry name" value="PDZ"/>
    <property type="match status" value="1"/>
</dbReference>
<dbReference type="GO" id="GO:0030288">
    <property type="term" value="C:outer membrane-bounded periplasmic space"/>
    <property type="evidence" value="ECO:0007669"/>
    <property type="project" value="TreeGrafter"/>
</dbReference>
<dbReference type="GO" id="GO:0007165">
    <property type="term" value="P:signal transduction"/>
    <property type="evidence" value="ECO:0007669"/>
    <property type="project" value="TreeGrafter"/>
</dbReference>
<dbReference type="PROSITE" id="PS50106">
    <property type="entry name" value="PDZ"/>
    <property type="match status" value="1"/>
</dbReference>
<dbReference type="SUPFAM" id="SSF52096">
    <property type="entry name" value="ClpP/crotonase"/>
    <property type="match status" value="1"/>
</dbReference>
<dbReference type="PANTHER" id="PTHR32060:SF30">
    <property type="entry name" value="CARBOXY-TERMINAL PROCESSING PROTEASE CTPA"/>
    <property type="match status" value="1"/>
</dbReference>
<dbReference type="InterPro" id="IPR001478">
    <property type="entry name" value="PDZ"/>
</dbReference>
<dbReference type="GO" id="GO:0008236">
    <property type="term" value="F:serine-type peptidase activity"/>
    <property type="evidence" value="ECO:0007669"/>
    <property type="project" value="InterPro"/>
</dbReference>
<dbReference type="SMART" id="SM00245">
    <property type="entry name" value="TSPc"/>
    <property type="match status" value="1"/>
</dbReference>
<evidence type="ECO:0000256" key="1">
    <source>
        <dbReference type="SAM" id="SignalP"/>
    </source>
</evidence>
<dbReference type="InterPro" id="IPR036034">
    <property type="entry name" value="PDZ_sf"/>
</dbReference>
<name>A0A537INF7_9BACT</name>
<evidence type="ECO:0000259" key="2">
    <source>
        <dbReference type="PROSITE" id="PS50106"/>
    </source>
</evidence>
<feature type="chain" id="PRO_5021792008" evidence="1">
    <location>
        <begin position="33"/>
        <end position="448"/>
    </location>
</feature>
<dbReference type="Proteomes" id="UP000318834">
    <property type="component" value="Unassembled WGS sequence"/>
</dbReference>
<dbReference type="InterPro" id="IPR029045">
    <property type="entry name" value="ClpP/crotonase-like_dom_sf"/>
</dbReference>
<evidence type="ECO:0000313" key="4">
    <source>
        <dbReference type="Proteomes" id="UP000318834"/>
    </source>
</evidence>
<accession>A0A537INF7</accession>
<dbReference type="CDD" id="cd06567">
    <property type="entry name" value="Peptidase_S41"/>
    <property type="match status" value="1"/>
</dbReference>
<dbReference type="Gene3D" id="3.90.226.10">
    <property type="entry name" value="2-enoyl-CoA Hydratase, Chain A, domain 1"/>
    <property type="match status" value="1"/>
</dbReference>
<dbReference type="Pfam" id="PF03572">
    <property type="entry name" value="Peptidase_S41"/>
    <property type="match status" value="1"/>
</dbReference>
<dbReference type="Gene3D" id="2.30.42.10">
    <property type="match status" value="1"/>
</dbReference>
<organism evidence="3 4">
    <name type="scientific">Candidatus Segetimicrobium genomatis</name>
    <dbReference type="NCBI Taxonomy" id="2569760"/>
    <lineage>
        <taxon>Bacteria</taxon>
        <taxon>Bacillati</taxon>
        <taxon>Candidatus Sysuimicrobiota</taxon>
        <taxon>Candidatus Sysuimicrobiia</taxon>
        <taxon>Candidatus Sysuimicrobiales</taxon>
        <taxon>Candidatus Segetimicrobiaceae</taxon>
        <taxon>Candidatus Segetimicrobium</taxon>
    </lineage>
</organism>
<dbReference type="GO" id="GO:0004175">
    <property type="term" value="F:endopeptidase activity"/>
    <property type="evidence" value="ECO:0007669"/>
    <property type="project" value="TreeGrafter"/>
</dbReference>
<comment type="caution">
    <text evidence="3">The sequence shown here is derived from an EMBL/GenBank/DDBJ whole genome shotgun (WGS) entry which is preliminary data.</text>
</comment>
<dbReference type="InterPro" id="IPR005151">
    <property type="entry name" value="Tail-specific_protease"/>
</dbReference>
<dbReference type="AlphaFoldDB" id="A0A537INF7"/>
<dbReference type="Gene3D" id="3.30.750.44">
    <property type="match status" value="1"/>
</dbReference>
<dbReference type="Pfam" id="PF00595">
    <property type="entry name" value="PDZ"/>
    <property type="match status" value="1"/>
</dbReference>
<evidence type="ECO:0000313" key="3">
    <source>
        <dbReference type="EMBL" id="TMI72878.1"/>
    </source>
</evidence>
<reference evidence="3 4" key="1">
    <citation type="journal article" date="2019" name="Nat. Microbiol.">
        <title>Mediterranean grassland soil C-N compound turnover is dependent on rainfall and depth, and is mediated by genomically divergent microorganisms.</title>
        <authorList>
            <person name="Diamond S."/>
            <person name="Andeer P.F."/>
            <person name="Li Z."/>
            <person name="Crits-Christoph A."/>
            <person name="Burstein D."/>
            <person name="Anantharaman K."/>
            <person name="Lane K.R."/>
            <person name="Thomas B.C."/>
            <person name="Pan C."/>
            <person name="Northen T.R."/>
            <person name="Banfield J.F."/>
        </authorList>
    </citation>
    <scope>NUCLEOTIDE SEQUENCE [LARGE SCALE GENOMIC DNA]</scope>
    <source>
        <strain evidence="3">NP_8</strain>
    </source>
</reference>